<evidence type="ECO:0000256" key="2">
    <source>
        <dbReference type="ARBA" id="ARBA00008098"/>
    </source>
</evidence>
<organism evidence="5">
    <name type="scientific">Blattella germanica</name>
    <name type="common">German cockroach</name>
    <name type="synonym">Blatta germanica</name>
    <dbReference type="NCBI Taxonomy" id="6973"/>
    <lineage>
        <taxon>Eukaryota</taxon>
        <taxon>Metazoa</taxon>
        <taxon>Ecdysozoa</taxon>
        <taxon>Arthropoda</taxon>
        <taxon>Hexapoda</taxon>
        <taxon>Insecta</taxon>
        <taxon>Pterygota</taxon>
        <taxon>Neoptera</taxon>
        <taxon>Polyneoptera</taxon>
        <taxon>Dictyoptera</taxon>
        <taxon>Blattodea</taxon>
        <taxon>Blaberoidea</taxon>
        <taxon>Blattellidae</taxon>
        <taxon>Blattella</taxon>
    </lineage>
</organism>
<feature type="signal peptide" evidence="4">
    <location>
        <begin position="1"/>
        <end position="26"/>
    </location>
</feature>
<evidence type="ECO:0000313" key="5">
    <source>
        <dbReference type="EMBL" id="AMA98167.1"/>
    </source>
</evidence>
<proteinExistence type="evidence at transcript level"/>
<dbReference type="InterPro" id="IPR052295">
    <property type="entry name" value="Odorant-binding_protein"/>
</dbReference>
<evidence type="ECO:0000256" key="4">
    <source>
        <dbReference type="SAM" id="SignalP"/>
    </source>
</evidence>
<dbReference type="InterPro" id="IPR036728">
    <property type="entry name" value="PBP_GOBP_sf"/>
</dbReference>
<protein>
    <submittedName>
        <fullName evidence="5">Chemosensory protein</fullName>
    </submittedName>
</protein>
<evidence type="ECO:0000256" key="3">
    <source>
        <dbReference type="ARBA" id="ARBA00022525"/>
    </source>
</evidence>
<accession>A0A120HTV3</accession>
<dbReference type="Gene3D" id="1.10.238.270">
    <property type="match status" value="1"/>
</dbReference>
<evidence type="ECO:0000256" key="1">
    <source>
        <dbReference type="ARBA" id="ARBA00004613"/>
    </source>
</evidence>
<dbReference type="EMBL" id="KT381676">
    <property type="protein sequence ID" value="AMA98167.1"/>
    <property type="molecule type" value="mRNA"/>
</dbReference>
<dbReference type="PANTHER" id="PTHR21066">
    <property type="entry name" value="ODORANT-BINDING PROTEIN 59A-RELATED"/>
    <property type="match status" value="1"/>
</dbReference>
<comment type="subcellular location">
    <subcellularLocation>
        <location evidence="1">Secreted</location>
    </subcellularLocation>
</comment>
<dbReference type="GO" id="GO:0005549">
    <property type="term" value="F:odorant binding"/>
    <property type="evidence" value="ECO:0007669"/>
    <property type="project" value="InterPro"/>
</dbReference>
<dbReference type="AlphaFoldDB" id="A0A120HTV3"/>
<comment type="similarity">
    <text evidence="2">Belongs to the PBP/GOBP family.</text>
</comment>
<sequence>MGHFSCSFIFFVATSVSWFHIGGILGSVPLKNDNLLSEMTNLNKIHPTLSRVTRGEIAVPNEPCCGNVMFNMDAFKEEIKECMEEKGERQMAEKYCLFECVGSKRFLTDDDGKLVKDEVLEFAPSVVEGDPNLEELAKSITKRVIDVINEMAADMMLKEKPKCNPALDLYFQFLFVEIVTTCPENMKSKSKACKEFRRKFEG</sequence>
<reference evidence="5" key="1">
    <citation type="submission" date="2015-08" db="EMBL/GenBank/DDBJ databases">
        <title>Transcriptome-Based Identification and Expression Profiles of Chemosensory Genes in German Cockroach, Blattella germanica.</title>
        <authorList>
            <person name="Niu D.-J."/>
        </authorList>
    </citation>
    <scope>NUCLEOTIDE SEQUENCE</scope>
</reference>
<keyword evidence="4" id="KW-0732">Signal</keyword>
<dbReference type="SUPFAM" id="SSF47565">
    <property type="entry name" value="Insect pheromone/odorant-binding proteins"/>
    <property type="match status" value="1"/>
</dbReference>
<keyword evidence="3" id="KW-0964">Secreted</keyword>
<dbReference type="GO" id="GO:0005576">
    <property type="term" value="C:extracellular region"/>
    <property type="evidence" value="ECO:0007669"/>
    <property type="project" value="UniProtKB-SubCell"/>
</dbReference>
<feature type="chain" id="PRO_5007166593" evidence="4">
    <location>
        <begin position="27"/>
        <end position="202"/>
    </location>
</feature>
<name>A0A120HTV3_BLAGE</name>